<evidence type="ECO:0000256" key="15">
    <source>
        <dbReference type="ARBA" id="ARBA00023136"/>
    </source>
</evidence>
<comment type="similarity">
    <text evidence="3 16 17">Belongs to the SecA family.</text>
</comment>
<evidence type="ECO:0000256" key="6">
    <source>
        <dbReference type="ARBA" id="ARBA00022490"/>
    </source>
</evidence>
<comment type="function">
    <text evidence="16">Part of the Sec protein translocase complex. Interacts with the SecYEG preprotein conducting channel. Has a central role in coupling the hydrolysis of ATP to the transfer of proteins into and across the cell membrane, serving as an ATP-driven molecular motor driving the stepwise translocation of polypeptide chains across the membrane.</text>
</comment>
<dbReference type="Gene3D" id="3.90.1440.10">
    <property type="entry name" value="SecA, preprotein cross-linking domain"/>
    <property type="match status" value="1"/>
</dbReference>
<dbReference type="SMART" id="SM00958">
    <property type="entry name" value="SecA_PP_bind"/>
    <property type="match status" value="1"/>
</dbReference>
<evidence type="ECO:0000256" key="11">
    <source>
        <dbReference type="ARBA" id="ARBA00022840"/>
    </source>
</evidence>
<dbReference type="AlphaFoldDB" id="A0A434AZ83"/>
<sequence>MGFIDNTLSKLFGNKSDRDLKELSPYLGKIKAEYDRITVLSNDELRNESDKLRQRIQDFIQAEKDEVKSLKAKIEEGSLSVNEKEEIYDEIDKIETKIDDKIEEVLDEILPIAFSIVKDTARRFTENEEIEVTATQFDRDLAARMDNVQIDGDKAVYFNSWLAGGTEITWNMIHYDVQLIGGTVLHHGQIAEMATGEGKTLVATLPVFLNALTGRGVHLVTVNDYLAKRDSEWMGPLYQFHGLSVDCIDKHSPNSDERRAAYACDITFGTNNEFGFDYLRDNMATNPKDLVQRRHNYSIVDEVDSVLIDDARTPLIISGPIPRGEHQQFDELKPKVEKLVKAQNELVMKIFTDAKRLLNSENKKEKEEGAKLLLRTFKGLPKMKPLIKYLSEQGNKTTLLKTENFYMQENNKNMHIITDELYFVIDEKNNSIELSDMGIDLLSEDSGDTNFFILPDIGSEIAAIEKSDSSDEDKLAKKDELIQSYSVKSERVHTINQLLKAYTLFEKDIEYVLIDGKVKIVDEQTGRIMEGRRYSDGLHQAIEAKESVKIEAATQTFATITLQNYFRMYHKLSGMTGTAETEAGELWDIYKLEVVVIPTNRPIARADRDDLVYKTKREKYNAVIEEIVDLVNNGRAVLVGTTSVEISELLSRMLKIRGIKHNVLNAKLHQREADIVAEAGQKGTVTIATNMAGRGTDIKLSDEVKAAGGLAIVGTERHDSRRVDRQLRGRAGRQGDVGSSQFFVSLEDNLMRLFSSDRIVKLMDRMGVKDGEVIQHSMITKSIERAQRKVEENNFGIRKRLLEYDDVMNSQREVIYKRRRHALFGERIQVDIANMMYDVAEAIVNENHGIDYEEFKMELIRAFSIQSPVSDEEFKKENPEEIMPRLYDVVLDAYHRKTESIGKQAYPVIKNVYESKADLYENIVVPFSDGNKMYQVVTNLKKAYDTQAEDLVRSFEKVSILATIDEAWKEHLREMDDLKQSVQNASYEQKDPLLIYKFESFNLFKSMVENVNKNVVSSLMKGHIPLSDPDEVRQAEERKRMDMSKLRTSKEELGSDGRERQAPKKLEPVRVAQKVGRNEPCPCGSGKKYKQCHGKTIKA</sequence>
<keyword evidence="4 16" id="KW-0813">Transport</keyword>
<dbReference type="PANTHER" id="PTHR30612">
    <property type="entry name" value="SECA INNER MEMBRANE COMPONENT OF SEC PROTEIN SECRETION SYSTEM"/>
    <property type="match status" value="1"/>
</dbReference>
<keyword evidence="11 16" id="KW-0067">ATP-binding</keyword>
<keyword evidence="6 16" id="KW-0963">Cytoplasm</keyword>
<keyword evidence="24" id="KW-1185">Reference proteome</keyword>
<feature type="binding site" evidence="16">
    <location>
        <begin position="196"/>
        <end position="200"/>
    </location>
    <ligand>
        <name>ATP</name>
        <dbReference type="ChEBI" id="CHEBI:30616"/>
    </ligand>
</feature>
<dbReference type="FunFam" id="3.40.50.300:FF:000694">
    <property type="entry name" value="Preprotein translocase subunit SecA"/>
    <property type="match status" value="1"/>
</dbReference>
<dbReference type="PRINTS" id="PR00906">
    <property type="entry name" value="SECA"/>
</dbReference>
<dbReference type="Pfam" id="PF07517">
    <property type="entry name" value="SecA_DEAD"/>
    <property type="match status" value="1"/>
</dbReference>
<dbReference type="Pfam" id="PF07516">
    <property type="entry name" value="SecA_SW"/>
    <property type="match status" value="1"/>
</dbReference>
<gene>
    <name evidence="16 23" type="primary">secA</name>
    <name evidence="23" type="ORF">DLK05_00375</name>
</gene>
<evidence type="ECO:0000256" key="4">
    <source>
        <dbReference type="ARBA" id="ARBA00022448"/>
    </source>
</evidence>
<dbReference type="InterPro" id="IPR044722">
    <property type="entry name" value="SecA_SF2_C"/>
</dbReference>
<comment type="catalytic activity">
    <reaction evidence="16">
        <text>ATP + H2O + cellular proteinSide 1 = ADP + phosphate + cellular proteinSide 2.</text>
        <dbReference type="EC" id="7.4.2.8"/>
    </reaction>
</comment>
<dbReference type="InterPro" id="IPR001650">
    <property type="entry name" value="Helicase_C-like"/>
</dbReference>
<dbReference type="Pfam" id="PF01043">
    <property type="entry name" value="SecA_PP_bind"/>
    <property type="match status" value="1"/>
</dbReference>
<feature type="region of interest" description="Disordered" evidence="19">
    <location>
        <begin position="1024"/>
        <end position="1099"/>
    </location>
</feature>
<keyword evidence="15 16" id="KW-0472">Membrane</keyword>
<feature type="domain" description="Helicase ATP-binding" evidence="20">
    <location>
        <begin position="180"/>
        <end position="339"/>
    </location>
</feature>
<evidence type="ECO:0000259" key="21">
    <source>
        <dbReference type="PROSITE" id="PS51194"/>
    </source>
</evidence>
<dbReference type="PROSITE" id="PS01312">
    <property type="entry name" value="SECA"/>
    <property type="match status" value="1"/>
</dbReference>
<dbReference type="CDD" id="cd17928">
    <property type="entry name" value="DEXDc_SecA"/>
    <property type="match status" value="1"/>
</dbReference>
<comment type="subunit">
    <text evidence="16">Monomer and homodimer. Part of the essential Sec protein translocation apparatus which comprises SecA, SecYEG and auxiliary proteins SecDF. Other proteins may also be involved.</text>
</comment>
<feature type="binding site" evidence="16">
    <location>
        <position position="697"/>
    </location>
    <ligand>
        <name>ATP</name>
        <dbReference type="ChEBI" id="CHEBI:30616"/>
    </ligand>
</feature>
<comment type="caution">
    <text evidence="23">The sequence shown here is derived from an EMBL/GenBank/DDBJ whole genome shotgun (WGS) entry which is preliminary data.</text>
</comment>
<dbReference type="InterPro" id="IPR000185">
    <property type="entry name" value="SecA"/>
</dbReference>
<reference evidence="23 24" key="1">
    <citation type="submission" date="2018-11" db="EMBL/GenBank/DDBJ databases">
        <title>Parancylomarina longa gen. nov., sp. nov., isolated from sediments of southern Okinawa.</title>
        <authorList>
            <person name="Fu T."/>
        </authorList>
    </citation>
    <scope>NUCLEOTIDE SEQUENCE [LARGE SCALE GENOMIC DNA]</scope>
    <source>
        <strain evidence="23 24">T3-2 S1-C</strain>
    </source>
</reference>
<dbReference type="HAMAP" id="MF_01382">
    <property type="entry name" value="SecA"/>
    <property type="match status" value="1"/>
</dbReference>
<evidence type="ECO:0000256" key="16">
    <source>
        <dbReference type="HAMAP-Rule" id="MF_01382"/>
    </source>
</evidence>
<evidence type="ECO:0000256" key="9">
    <source>
        <dbReference type="ARBA" id="ARBA00022741"/>
    </source>
</evidence>
<dbReference type="SMART" id="SM00957">
    <property type="entry name" value="SecA_DEAD"/>
    <property type="match status" value="1"/>
</dbReference>
<dbReference type="PROSITE" id="PS51196">
    <property type="entry name" value="SECA_MOTOR_DEAD"/>
    <property type="match status" value="1"/>
</dbReference>
<evidence type="ECO:0000256" key="17">
    <source>
        <dbReference type="RuleBase" id="RU003874"/>
    </source>
</evidence>
<feature type="compositionally biased region" description="Basic and acidic residues" evidence="19">
    <location>
        <begin position="1030"/>
        <end position="1068"/>
    </location>
</feature>
<proteinExistence type="inferred from homology"/>
<dbReference type="InterPro" id="IPR004027">
    <property type="entry name" value="SEC_C_motif"/>
</dbReference>
<evidence type="ECO:0000256" key="7">
    <source>
        <dbReference type="ARBA" id="ARBA00022519"/>
    </source>
</evidence>
<dbReference type="PROSITE" id="PS51194">
    <property type="entry name" value="HELICASE_CTER"/>
    <property type="match status" value="1"/>
</dbReference>
<dbReference type="GO" id="GO:0005524">
    <property type="term" value="F:ATP binding"/>
    <property type="evidence" value="ECO:0007669"/>
    <property type="project" value="UniProtKB-UniRule"/>
</dbReference>
<keyword evidence="14 16" id="KW-0811">Translocation</keyword>
<dbReference type="FunFam" id="3.40.50.300:FF:000246">
    <property type="entry name" value="Preprotein translocase subunit SecA"/>
    <property type="match status" value="1"/>
</dbReference>
<dbReference type="InterPro" id="IPR011130">
    <property type="entry name" value="SecA_preprotein_X-link_dom"/>
</dbReference>
<evidence type="ECO:0000256" key="18">
    <source>
        <dbReference type="SAM" id="Coils"/>
    </source>
</evidence>
<evidence type="ECO:0000313" key="24">
    <source>
        <dbReference type="Proteomes" id="UP000282985"/>
    </source>
</evidence>
<dbReference type="InterPro" id="IPR036670">
    <property type="entry name" value="SecA_X-link_sf"/>
</dbReference>
<organism evidence="23 24">
    <name type="scientific">Ancylomarina longa</name>
    <dbReference type="NCBI Taxonomy" id="2487017"/>
    <lineage>
        <taxon>Bacteria</taxon>
        <taxon>Pseudomonadati</taxon>
        <taxon>Bacteroidota</taxon>
        <taxon>Bacteroidia</taxon>
        <taxon>Marinilabiliales</taxon>
        <taxon>Marinifilaceae</taxon>
        <taxon>Ancylomarina</taxon>
    </lineage>
</organism>
<evidence type="ECO:0000313" key="23">
    <source>
        <dbReference type="EMBL" id="RUT79846.1"/>
    </source>
</evidence>
<protein>
    <recommendedName>
        <fullName evidence="16 17">Protein translocase subunit SecA</fullName>
        <ecNumber evidence="16">7.4.2.8</ecNumber>
    </recommendedName>
</protein>
<dbReference type="GO" id="GO:0008564">
    <property type="term" value="F:protein-exporting ATPase activity"/>
    <property type="evidence" value="ECO:0007669"/>
    <property type="project" value="UniProtKB-EC"/>
</dbReference>
<keyword evidence="10" id="KW-0862">Zinc</keyword>
<feature type="binding site" evidence="16">
    <location>
        <position position="178"/>
    </location>
    <ligand>
        <name>ATP</name>
        <dbReference type="ChEBI" id="CHEBI:30616"/>
    </ligand>
</feature>
<dbReference type="InterPro" id="IPR014018">
    <property type="entry name" value="SecA_motor_DEAD"/>
</dbReference>
<comment type="cofactor">
    <cofactor evidence="1">
        <name>Zn(2+)</name>
        <dbReference type="ChEBI" id="CHEBI:29105"/>
    </cofactor>
</comment>
<dbReference type="CDD" id="cd18803">
    <property type="entry name" value="SF2_C_secA"/>
    <property type="match status" value="1"/>
</dbReference>
<dbReference type="NCBIfam" id="NF009536">
    <property type="entry name" value="PRK12901.1"/>
    <property type="match status" value="1"/>
</dbReference>
<dbReference type="InterPro" id="IPR027417">
    <property type="entry name" value="P-loop_NTPase"/>
</dbReference>
<evidence type="ECO:0000256" key="14">
    <source>
        <dbReference type="ARBA" id="ARBA00023010"/>
    </source>
</evidence>
<dbReference type="GO" id="GO:0043952">
    <property type="term" value="P:protein transport by the Sec complex"/>
    <property type="evidence" value="ECO:0007669"/>
    <property type="project" value="TreeGrafter"/>
</dbReference>
<dbReference type="PROSITE" id="PS51192">
    <property type="entry name" value="HELICASE_ATP_BIND_1"/>
    <property type="match status" value="1"/>
</dbReference>
<dbReference type="SUPFAM" id="SSF52540">
    <property type="entry name" value="P-loop containing nucleoside triphosphate hydrolases"/>
    <property type="match status" value="2"/>
</dbReference>
<evidence type="ECO:0000256" key="5">
    <source>
        <dbReference type="ARBA" id="ARBA00022475"/>
    </source>
</evidence>
<evidence type="ECO:0000256" key="19">
    <source>
        <dbReference type="SAM" id="MobiDB-lite"/>
    </source>
</evidence>
<keyword evidence="18" id="KW-0175">Coiled coil</keyword>
<evidence type="ECO:0000259" key="22">
    <source>
        <dbReference type="PROSITE" id="PS51196"/>
    </source>
</evidence>
<dbReference type="Proteomes" id="UP000282985">
    <property type="component" value="Unassembled WGS sequence"/>
</dbReference>
<keyword evidence="5 16" id="KW-1003">Cell membrane</keyword>
<dbReference type="EMBL" id="RJJX01000001">
    <property type="protein sequence ID" value="RUT79846.1"/>
    <property type="molecule type" value="Genomic_DNA"/>
</dbReference>
<dbReference type="InterPro" id="IPR014001">
    <property type="entry name" value="Helicase_ATP-bd"/>
</dbReference>
<accession>A0A434AZ83</accession>
<dbReference type="SUPFAM" id="SSF81886">
    <property type="entry name" value="Helical scaffold and wing domains of SecA"/>
    <property type="match status" value="1"/>
</dbReference>
<evidence type="ECO:0000256" key="8">
    <source>
        <dbReference type="ARBA" id="ARBA00022723"/>
    </source>
</evidence>
<dbReference type="GO" id="GO:0006605">
    <property type="term" value="P:protein targeting"/>
    <property type="evidence" value="ECO:0007669"/>
    <property type="project" value="UniProtKB-UniRule"/>
</dbReference>
<evidence type="ECO:0000256" key="13">
    <source>
        <dbReference type="ARBA" id="ARBA00022967"/>
    </source>
</evidence>
<dbReference type="NCBIfam" id="TIGR00963">
    <property type="entry name" value="secA"/>
    <property type="match status" value="1"/>
</dbReference>
<keyword evidence="7" id="KW-0997">Cell inner membrane</keyword>
<dbReference type="GO" id="GO:0046872">
    <property type="term" value="F:metal ion binding"/>
    <property type="evidence" value="ECO:0007669"/>
    <property type="project" value="UniProtKB-KW"/>
</dbReference>
<evidence type="ECO:0000256" key="12">
    <source>
        <dbReference type="ARBA" id="ARBA00022927"/>
    </source>
</evidence>
<feature type="coiled-coil region" evidence="18">
    <location>
        <begin position="42"/>
        <end position="104"/>
    </location>
</feature>
<dbReference type="InterPro" id="IPR011116">
    <property type="entry name" value="SecA_Wing/Scaffold"/>
</dbReference>
<evidence type="ECO:0000259" key="20">
    <source>
        <dbReference type="PROSITE" id="PS51192"/>
    </source>
</evidence>
<feature type="domain" description="SecA family profile" evidence="22">
    <location>
        <begin position="5"/>
        <end position="775"/>
    </location>
</feature>
<keyword evidence="9 16" id="KW-0547">Nucleotide-binding</keyword>
<dbReference type="Gene3D" id="1.10.3060.10">
    <property type="entry name" value="Helical scaffold and wing domains of SecA"/>
    <property type="match status" value="1"/>
</dbReference>
<evidence type="ECO:0000256" key="10">
    <source>
        <dbReference type="ARBA" id="ARBA00022833"/>
    </source>
</evidence>
<dbReference type="InterPro" id="IPR036266">
    <property type="entry name" value="SecA_Wing/Scaffold_sf"/>
</dbReference>
<dbReference type="GO" id="GO:0065002">
    <property type="term" value="P:intracellular protein transmembrane transport"/>
    <property type="evidence" value="ECO:0007669"/>
    <property type="project" value="UniProtKB-UniRule"/>
</dbReference>
<name>A0A434AZ83_9BACT</name>
<evidence type="ECO:0000256" key="1">
    <source>
        <dbReference type="ARBA" id="ARBA00001947"/>
    </source>
</evidence>
<feature type="domain" description="Helicase C-terminal" evidence="21">
    <location>
        <begin position="623"/>
        <end position="791"/>
    </location>
</feature>
<keyword evidence="12 16" id="KW-0653">Protein transport</keyword>
<dbReference type="Gene3D" id="3.40.50.300">
    <property type="entry name" value="P-loop containing nucleotide triphosphate hydrolases"/>
    <property type="match status" value="2"/>
</dbReference>
<dbReference type="RefSeq" id="WP_127341985.1">
    <property type="nucleotide sequence ID" value="NZ_RJJX01000001.1"/>
</dbReference>
<dbReference type="GO" id="GO:0031522">
    <property type="term" value="C:cell envelope Sec protein transport complex"/>
    <property type="evidence" value="ECO:0007669"/>
    <property type="project" value="TreeGrafter"/>
</dbReference>
<dbReference type="GO" id="GO:0017038">
    <property type="term" value="P:protein import"/>
    <property type="evidence" value="ECO:0007669"/>
    <property type="project" value="InterPro"/>
</dbReference>
<dbReference type="GO" id="GO:0005886">
    <property type="term" value="C:plasma membrane"/>
    <property type="evidence" value="ECO:0007669"/>
    <property type="project" value="UniProtKB-SubCell"/>
</dbReference>
<feature type="compositionally biased region" description="Basic residues" evidence="19">
    <location>
        <begin position="1087"/>
        <end position="1099"/>
    </location>
</feature>
<dbReference type="EC" id="7.4.2.8" evidence="16"/>
<dbReference type="OrthoDB" id="9805579at2"/>
<keyword evidence="13 16" id="KW-1278">Translocase</keyword>
<dbReference type="InterPro" id="IPR011115">
    <property type="entry name" value="SecA_DEAD"/>
</dbReference>
<dbReference type="InterPro" id="IPR020937">
    <property type="entry name" value="SecA_CS"/>
</dbReference>
<evidence type="ECO:0000256" key="2">
    <source>
        <dbReference type="ARBA" id="ARBA00004496"/>
    </source>
</evidence>
<dbReference type="PANTHER" id="PTHR30612:SF0">
    <property type="entry name" value="CHLOROPLAST PROTEIN-TRANSPORTING ATPASE"/>
    <property type="match status" value="1"/>
</dbReference>
<keyword evidence="8" id="KW-0479">Metal-binding</keyword>
<evidence type="ECO:0000256" key="3">
    <source>
        <dbReference type="ARBA" id="ARBA00007650"/>
    </source>
</evidence>
<comment type="subcellular location">
    <subcellularLocation>
        <location evidence="16">Cell membrane</location>
        <topology evidence="16">Peripheral membrane protein</topology>
        <orientation evidence="16">Cytoplasmic side</orientation>
    </subcellularLocation>
    <subcellularLocation>
        <location evidence="2 16">Cytoplasm</location>
    </subcellularLocation>
    <text evidence="16">Distribution is 50-50.</text>
</comment>
<dbReference type="Pfam" id="PF02810">
    <property type="entry name" value="SEC-C"/>
    <property type="match status" value="1"/>
</dbReference>
<dbReference type="SUPFAM" id="SSF81767">
    <property type="entry name" value="Pre-protein crosslinking domain of SecA"/>
    <property type="match status" value="1"/>
</dbReference>
<dbReference type="GO" id="GO:0005829">
    <property type="term" value="C:cytosol"/>
    <property type="evidence" value="ECO:0007669"/>
    <property type="project" value="TreeGrafter"/>
</dbReference>
<dbReference type="Pfam" id="PF21090">
    <property type="entry name" value="P-loop_SecA"/>
    <property type="match status" value="1"/>
</dbReference>